<feature type="compositionally biased region" description="Polar residues" evidence="1">
    <location>
        <begin position="278"/>
        <end position="297"/>
    </location>
</feature>
<dbReference type="PANTHER" id="PTHR22599">
    <property type="entry name" value="MPS ONE BINDER KINASE ACTIVATOR-LIKE MOB"/>
    <property type="match status" value="1"/>
</dbReference>
<name>A0AAV9XYF3_9CRYT</name>
<feature type="region of interest" description="Disordered" evidence="1">
    <location>
        <begin position="277"/>
        <end position="318"/>
    </location>
</feature>
<protein>
    <recommendedName>
        <fullName evidence="4">Mob1/phocein family protein</fullName>
    </recommendedName>
</protein>
<sequence>MEANKRLSGDTLKAPISCTVLNNVFDTSLLYEAVKIPKGVPENEWTAQKVMDLFKDAQMAWGFVCNVCHCPLMRAHFMVFKWQEDPKKAALPLPATVYVKSLFLWVDSQISDTSIFPLKPGKLQQLTIYSVYIHLLPIKYEIGIPFSNEFQSIVRNILRRLFRVYSHIYCHHWPHIESITAVSHVNYCLKHFVYTVSLNGLLEYNELKPLEELAKYIIEEGQNNEIRPQDYKVESIENSELELNSSDETEKKIITIEKNEHGKKVKAERVKNKINIKSDINSPDTDIPSTNSLTADSPISEDKLDASSSRQSGEEARASKNIKIQVSSYVNRIHNVDTERFVHSTCSDSLIVTKKRVQIGNNIKEASVYSRKIKTYPWTELARKLILCTKRKKKEVKDVSCSGITTPPQVKFENI</sequence>
<dbReference type="SUPFAM" id="SSF101152">
    <property type="entry name" value="Mob1/phocein"/>
    <property type="match status" value="1"/>
</dbReference>
<dbReference type="InterPro" id="IPR036703">
    <property type="entry name" value="MOB_kinase_act_sf"/>
</dbReference>
<proteinExistence type="predicted"/>
<keyword evidence="3" id="KW-1185">Reference proteome</keyword>
<dbReference type="Proteomes" id="UP001311799">
    <property type="component" value="Unassembled WGS sequence"/>
</dbReference>
<organism evidence="2 3">
    <name type="scientific">Cryptosporidium xiaoi</name>
    <dbReference type="NCBI Taxonomy" id="659607"/>
    <lineage>
        <taxon>Eukaryota</taxon>
        <taxon>Sar</taxon>
        <taxon>Alveolata</taxon>
        <taxon>Apicomplexa</taxon>
        <taxon>Conoidasida</taxon>
        <taxon>Coccidia</taxon>
        <taxon>Eucoccidiorida</taxon>
        <taxon>Eimeriorina</taxon>
        <taxon>Cryptosporidiidae</taxon>
        <taxon>Cryptosporidium</taxon>
    </lineage>
</organism>
<dbReference type="EMBL" id="JAWDEY010000010">
    <property type="protein sequence ID" value="KAK6589800.1"/>
    <property type="molecule type" value="Genomic_DNA"/>
</dbReference>
<comment type="caution">
    <text evidence="2">The sequence shown here is derived from an EMBL/GenBank/DDBJ whole genome shotgun (WGS) entry which is preliminary data.</text>
</comment>
<accession>A0AAV9XYF3</accession>
<dbReference type="InterPro" id="IPR005301">
    <property type="entry name" value="MOB_kinase_act_fam"/>
</dbReference>
<gene>
    <name evidence="2" type="ORF">RS030_192938</name>
</gene>
<dbReference type="Pfam" id="PF03637">
    <property type="entry name" value="Mob1_phocein"/>
    <property type="match status" value="2"/>
</dbReference>
<dbReference type="Gene3D" id="1.20.140.30">
    <property type="entry name" value="MOB kinase activator"/>
    <property type="match status" value="1"/>
</dbReference>
<evidence type="ECO:0000256" key="1">
    <source>
        <dbReference type="SAM" id="MobiDB-lite"/>
    </source>
</evidence>
<reference evidence="2 3" key="1">
    <citation type="submission" date="2023-10" db="EMBL/GenBank/DDBJ databases">
        <title>Comparative genomics analysis reveals potential genetic determinants of host preference in Cryptosporidium xiaoi.</title>
        <authorList>
            <person name="Xiao L."/>
            <person name="Li J."/>
        </authorList>
    </citation>
    <scope>NUCLEOTIDE SEQUENCE [LARGE SCALE GENOMIC DNA]</scope>
    <source>
        <strain evidence="2 3">52996</strain>
    </source>
</reference>
<dbReference type="SMART" id="SM01388">
    <property type="entry name" value="Mob1_phocein"/>
    <property type="match status" value="1"/>
</dbReference>
<evidence type="ECO:0000313" key="3">
    <source>
        <dbReference type="Proteomes" id="UP001311799"/>
    </source>
</evidence>
<dbReference type="AlphaFoldDB" id="A0AAV9XYF3"/>
<evidence type="ECO:0000313" key="2">
    <source>
        <dbReference type="EMBL" id="KAK6589800.1"/>
    </source>
</evidence>
<evidence type="ECO:0008006" key="4">
    <source>
        <dbReference type="Google" id="ProtNLM"/>
    </source>
</evidence>